<accession>A0A7M5UP09</accession>
<reference evidence="2" key="1">
    <citation type="submission" date="2021-01" db="UniProtKB">
        <authorList>
            <consortium name="EnsemblMetazoa"/>
        </authorList>
    </citation>
    <scope>IDENTIFICATION</scope>
</reference>
<name>A0A7M5UP09_9CNID</name>
<proteinExistence type="predicted"/>
<dbReference type="EnsemblMetazoa" id="CLYHEMT003461.1">
    <property type="protein sequence ID" value="CLYHEMP003461.1"/>
    <property type="gene ID" value="CLYHEMG003461"/>
</dbReference>
<dbReference type="Pfam" id="PF13472">
    <property type="entry name" value="Lipase_GDSL_2"/>
    <property type="match status" value="1"/>
</dbReference>
<feature type="domain" description="SGNH hydrolase-type esterase" evidence="1">
    <location>
        <begin position="207"/>
        <end position="307"/>
    </location>
</feature>
<evidence type="ECO:0000313" key="2">
    <source>
        <dbReference type="EnsemblMetazoa" id="CLYHEMP003461.1"/>
    </source>
</evidence>
<dbReference type="InterPro" id="IPR036514">
    <property type="entry name" value="SGNH_hydro_sf"/>
</dbReference>
<organism evidence="2 3">
    <name type="scientific">Clytia hemisphaerica</name>
    <dbReference type="NCBI Taxonomy" id="252671"/>
    <lineage>
        <taxon>Eukaryota</taxon>
        <taxon>Metazoa</taxon>
        <taxon>Cnidaria</taxon>
        <taxon>Hydrozoa</taxon>
        <taxon>Hydroidolina</taxon>
        <taxon>Leptothecata</taxon>
        <taxon>Obeliida</taxon>
        <taxon>Clytiidae</taxon>
        <taxon>Clytia</taxon>
    </lineage>
</organism>
<dbReference type="Gene3D" id="3.40.50.1110">
    <property type="entry name" value="SGNH hydrolase"/>
    <property type="match status" value="1"/>
</dbReference>
<dbReference type="AlphaFoldDB" id="A0A7M5UP09"/>
<dbReference type="Proteomes" id="UP000594262">
    <property type="component" value="Unplaced"/>
</dbReference>
<keyword evidence="3" id="KW-1185">Reference proteome</keyword>
<dbReference type="SUPFAM" id="SSF52266">
    <property type="entry name" value="SGNH hydrolase"/>
    <property type="match status" value="1"/>
</dbReference>
<evidence type="ECO:0000259" key="1">
    <source>
        <dbReference type="Pfam" id="PF13472"/>
    </source>
</evidence>
<dbReference type="InterPro" id="IPR013830">
    <property type="entry name" value="SGNH_hydro"/>
</dbReference>
<evidence type="ECO:0000313" key="3">
    <source>
        <dbReference type="Proteomes" id="UP000594262"/>
    </source>
</evidence>
<sequence>MADSQWEKELRRNLLDLLTASFRDNDSLSEELKKYAIKNHLLDDITNFIQNEHRLFDQKIRLCREKDLQTKINEIIERKNYFYIGSMKNITYNLWQIQPSAEKSKKWKAYTSKHLQEGEKLQTFYSHVTDNAEKRRRKMIEENKDSMFCLNDEELEENLSGEEKGVIFVLEYSKISYKILVAGDCLLNGIKSRKLHEIHKSEVVVYPRATTGELFKNYTKGILRSPPDVLILHFGTYDLTLGGEAKDTIQNIRNFIRRTKEKSPRITIALSSILVRVDRKGMRSAIKHLNSQLKTLCAEESVDFINNENVTEPMLCQKMLLTLNAEGKNTLAQNISTYINELL</sequence>
<protein>
    <recommendedName>
        <fullName evidence="1">SGNH hydrolase-type esterase domain-containing protein</fullName>
    </recommendedName>
</protein>